<protein>
    <recommendedName>
        <fullName evidence="13">C2H2-type domain-containing protein</fullName>
    </recommendedName>
</protein>
<dbReference type="AlphaFoldDB" id="A0A4W5K447"/>
<dbReference type="Proteomes" id="UP000314982">
    <property type="component" value="Unassembled WGS sequence"/>
</dbReference>
<dbReference type="GO" id="GO:0005634">
    <property type="term" value="C:nucleus"/>
    <property type="evidence" value="ECO:0007669"/>
    <property type="project" value="UniProtKB-SubCell"/>
</dbReference>
<dbReference type="PANTHER" id="PTHR16515:SF58">
    <property type="entry name" value="ZINC FINGER PROTEIN 22"/>
    <property type="match status" value="1"/>
</dbReference>
<organism evidence="14 15">
    <name type="scientific">Hucho hucho</name>
    <name type="common">huchen</name>
    <dbReference type="NCBI Taxonomy" id="62062"/>
    <lineage>
        <taxon>Eukaryota</taxon>
        <taxon>Metazoa</taxon>
        <taxon>Chordata</taxon>
        <taxon>Craniata</taxon>
        <taxon>Vertebrata</taxon>
        <taxon>Euteleostomi</taxon>
        <taxon>Actinopterygii</taxon>
        <taxon>Neopterygii</taxon>
        <taxon>Teleostei</taxon>
        <taxon>Protacanthopterygii</taxon>
        <taxon>Salmoniformes</taxon>
        <taxon>Salmonidae</taxon>
        <taxon>Salmoninae</taxon>
        <taxon>Hucho</taxon>
    </lineage>
</organism>
<keyword evidence="9" id="KW-0804">Transcription</keyword>
<dbReference type="PROSITE" id="PS00028">
    <property type="entry name" value="ZINC_FINGER_C2H2_1"/>
    <property type="match status" value="4"/>
</dbReference>
<evidence type="ECO:0000259" key="13">
    <source>
        <dbReference type="PROSITE" id="PS50157"/>
    </source>
</evidence>
<evidence type="ECO:0000256" key="6">
    <source>
        <dbReference type="ARBA" id="ARBA00022833"/>
    </source>
</evidence>
<keyword evidence="15" id="KW-1185">Reference proteome</keyword>
<keyword evidence="7" id="KW-0805">Transcription regulation</keyword>
<dbReference type="GeneTree" id="ENSGT01150000286971"/>
<name>A0A4W5K447_9TELE</name>
<evidence type="ECO:0000256" key="5">
    <source>
        <dbReference type="ARBA" id="ARBA00022771"/>
    </source>
</evidence>
<feature type="domain" description="C2H2-type" evidence="13">
    <location>
        <begin position="183"/>
        <end position="210"/>
    </location>
</feature>
<comment type="similarity">
    <text evidence="2">Belongs to the krueppel C2H2-type zinc-finger protein family.</text>
</comment>
<keyword evidence="6" id="KW-0862">Zinc</keyword>
<dbReference type="Ensembl" id="ENSHHUT00000006963.1">
    <property type="protein sequence ID" value="ENSHHUP00000006759.1"/>
    <property type="gene ID" value="ENSHHUG00000004165.1"/>
</dbReference>
<feature type="domain" description="C2H2-type" evidence="13">
    <location>
        <begin position="127"/>
        <end position="154"/>
    </location>
</feature>
<feature type="domain" description="C2H2-type" evidence="13">
    <location>
        <begin position="155"/>
        <end position="182"/>
    </location>
</feature>
<evidence type="ECO:0000256" key="8">
    <source>
        <dbReference type="ARBA" id="ARBA00023125"/>
    </source>
</evidence>
<dbReference type="GO" id="GO:0010468">
    <property type="term" value="P:regulation of gene expression"/>
    <property type="evidence" value="ECO:0007669"/>
    <property type="project" value="TreeGrafter"/>
</dbReference>
<dbReference type="Gene3D" id="3.30.160.60">
    <property type="entry name" value="Classic Zinc Finger"/>
    <property type="match status" value="4"/>
</dbReference>
<evidence type="ECO:0000313" key="14">
    <source>
        <dbReference type="Ensembl" id="ENSHHUP00000006759.1"/>
    </source>
</evidence>
<dbReference type="GO" id="GO:0008270">
    <property type="term" value="F:zinc ion binding"/>
    <property type="evidence" value="ECO:0007669"/>
    <property type="project" value="UniProtKB-KW"/>
</dbReference>
<dbReference type="FunFam" id="3.30.160.60:FF:001954">
    <property type="entry name" value="Zinc finger protein 787"/>
    <property type="match status" value="2"/>
</dbReference>
<dbReference type="SMART" id="SM00355">
    <property type="entry name" value="ZnF_C2H2"/>
    <property type="match status" value="4"/>
</dbReference>
<evidence type="ECO:0000256" key="4">
    <source>
        <dbReference type="ARBA" id="ARBA00022737"/>
    </source>
</evidence>
<evidence type="ECO:0000256" key="1">
    <source>
        <dbReference type="ARBA" id="ARBA00004123"/>
    </source>
</evidence>
<comment type="subcellular location">
    <subcellularLocation>
        <location evidence="1">Nucleus</location>
    </subcellularLocation>
</comment>
<evidence type="ECO:0000256" key="2">
    <source>
        <dbReference type="ARBA" id="ARBA00006991"/>
    </source>
</evidence>
<dbReference type="FunFam" id="3.30.160.60:FF:000012">
    <property type="entry name" value="RB-associated KRAB zinc finger protein-like"/>
    <property type="match status" value="1"/>
</dbReference>
<dbReference type="Pfam" id="PF00096">
    <property type="entry name" value="zf-C2H2"/>
    <property type="match status" value="2"/>
</dbReference>
<evidence type="ECO:0000256" key="11">
    <source>
        <dbReference type="PROSITE-ProRule" id="PRU00042"/>
    </source>
</evidence>
<dbReference type="PROSITE" id="PS50157">
    <property type="entry name" value="ZINC_FINGER_C2H2_2"/>
    <property type="match status" value="4"/>
</dbReference>
<evidence type="ECO:0000256" key="3">
    <source>
        <dbReference type="ARBA" id="ARBA00022723"/>
    </source>
</evidence>
<keyword evidence="5 11" id="KW-0863">Zinc-finger</keyword>
<dbReference type="GO" id="GO:0003677">
    <property type="term" value="F:DNA binding"/>
    <property type="evidence" value="ECO:0007669"/>
    <property type="project" value="UniProtKB-KW"/>
</dbReference>
<keyword evidence="10" id="KW-0539">Nucleus</keyword>
<reference evidence="15" key="1">
    <citation type="submission" date="2018-06" db="EMBL/GenBank/DDBJ databases">
        <title>Genome assembly of Danube salmon.</title>
        <authorList>
            <person name="Macqueen D.J."/>
            <person name="Gundappa M.K."/>
        </authorList>
    </citation>
    <scope>NUCLEOTIDE SEQUENCE [LARGE SCALE GENOMIC DNA]</scope>
</reference>
<dbReference type="InterPro" id="IPR050331">
    <property type="entry name" value="Zinc_finger"/>
</dbReference>
<feature type="region of interest" description="Disordered" evidence="12">
    <location>
        <begin position="61"/>
        <end position="128"/>
    </location>
</feature>
<evidence type="ECO:0000256" key="9">
    <source>
        <dbReference type="ARBA" id="ARBA00023163"/>
    </source>
</evidence>
<proteinExistence type="inferred from homology"/>
<dbReference type="InterPro" id="IPR013087">
    <property type="entry name" value="Znf_C2H2_type"/>
</dbReference>
<evidence type="ECO:0000256" key="12">
    <source>
        <dbReference type="SAM" id="MobiDB-lite"/>
    </source>
</evidence>
<dbReference type="SUPFAM" id="SSF57667">
    <property type="entry name" value="beta-beta-alpha zinc fingers"/>
    <property type="match status" value="2"/>
</dbReference>
<accession>A0A4W5K447</accession>
<dbReference type="STRING" id="62062.ENSHHUP00000006759"/>
<keyword evidence="4" id="KW-0677">Repeat</keyword>
<feature type="domain" description="C2H2-type" evidence="13">
    <location>
        <begin position="211"/>
        <end position="234"/>
    </location>
</feature>
<sequence length="234" mass="26852">CENKTKHDFLTTLLAHLSNNFNIVVQHQHHGYAVCITFYSGFPLLWAFNHLSDFVVHTGERRDYHGSSGEPQQHHDADEAGKSLSRSEHLKKHQQRSTGERPDSHSDSGKSPSGEPDPETPKPARRHHCSHCGKSFSWLGYLKRHERKHTGEKPFQCSHCGKRFTWLGSLREHKRIHSGEKPYHCSQCGMTFSWLGSLKTHERSHTGEKPFQCSQCEKSFTQLGSLKEHEKIHT</sequence>
<dbReference type="InterPro" id="IPR036236">
    <property type="entry name" value="Znf_C2H2_sf"/>
</dbReference>
<keyword evidence="3" id="KW-0479">Metal-binding</keyword>
<dbReference type="FunFam" id="3.30.160.60:FF:002343">
    <property type="entry name" value="Zinc finger protein 33A"/>
    <property type="match status" value="1"/>
</dbReference>
<feature type="compositionally biased region" description="Basic and acidic residues" evidence="12">
    <location>
        <begin position="98"/>
        <end position="108"/>
    </location>
</feature>
<keyword evidence="8" id="KW-0238">DNA-binding</keyword>
<reference evidence="14" key="2">
    <citation type="submission" date="2025-08" db="UniProtKB">
        <authorList>
            <consortium name="Ensembl"/>
        </authorList>
    </citation>
    <scope>IDENTIFICATION</scope>
</reference>
<evidence type="ECO:0000313" key="15">
    <source>
        <dbReference type="Proteomes" id="UP000314982"/>
    </source>
</evidence>
<evidence type="ECO:0000256" key="7">
    <source>
        <dbReference type="ARBA" id="ARBA00023015"/>
    </source>
</evidence>
<evidence type="ECO:0000256" key="10">
    <source>
        <dbReference type="ARBA" id="ARBA00023242"/>
    </source>
</evidence>
<reference evidence="14" key="3">
    <citation type="submission" date="2025-09" db="UniProtKB">
        <authorList>
            <consortium name="Ensembl"/>
        </authorList>
    </citation>
    <scope>IDENTIFICATION</scope>
</reference>
<dbReference type="PANTHER" id="PTHR16515">
    <property type="entry name" value="PR DOMAIN ZINC FINGER PROTEIN"/>
    <property type="match status" value="1"/>
</dbReference>
<feature type="compositionally biased region" description="Basic and acidic residues" evidence="12">
    <location>
        <begin position="72"/>
        <end position="88"/>
    </location>
</feature>